<dbReference type="AlphaFoldDB" id="A0A381N0N8"/>
<proteinExistence type="inferred from homology"/>
<feature type="transmembrane region" description="Helical" evidence="4">
    <location>
        <begin position="193"/>
        <end position="215"/>
    </location>
</feature>
<evidence type="ECO:0000256" key="1">
    <source>
        <dbReference type="ARBA" id="ARBA00006739"/>
    </source>
</evidence>
<evidence type="ECO:0000256" key="3">
    <source>
        <dbReference type="ARBA" id="ARBA00022679"/>
    </source>
</evidence>
<keyword evidence="4" id="KW-1133">Transmembrane helix</keyword>
<evidence type="ECO:0000256" key="2">
    <source>
        <dbReference type="ARBA" id="ARBA00022676"/>
    </source>
</evidence>
<dbReference type="Gene3D" id="3.90.550.10">
    <property type="entry name" value="Spore Coat Polysaccharide Biosynthesis Protein SpsA, Chain A"/>
    <property type="match status" value="1"/>
</dbReference>
<sequence>VFCLLNNDVEVTKGWLEPIIKEFKSNNFLVVAQPKILDYKNKNKFEYAGAAGGYIDYFGYPYCRGRIKDIIEIDKGQYDKNVDIFWASGACFIVRKKTFDELNGFDERFFCHMEEIDLCWRINNYNPDLKKTFIYDSIVYHLGGGSLSKNSPAKTFYNFRNSYYMIRKNIGTLHNDRFFMLKRISQDLMIATYYFFLLQFGKFFAIILAIIYSLMQRIPYMSYNFNNKTKNHYVIKSIIYKYLILKKRVFSELNKS</sequence>
<protein>
    <recommendedName>
        <fullName evidence="6">Glycosyltransferase 2-like domain-containing protein</fullName>
    </recommendedName>
</protein>
<evidence type="ECO:0000313" key="5">
    <source>
        <dbReference type="EMBL" id="SUZ47594.1"/>
    </source>
</evidence>
<dbReference type="PANTHER" id="PTHR43179">
    <property type="entry name" value="RHAMNOSYLTRANSFERASE WBBL"/>
    <property type="match status" value="1"/>
</dbReference>
<keyword evidence="4" id="KW-0472">Membrane</keyword>
<evidence type="ECO:0008006" key="6">
    <source>
        <dbReference type="Google" id="ProtNLM"/>
    </source>
</evidence>
<keyword evidence="3" id="KW-0808">Transferase</keyword>
<feature type="non-terminal residue" evidence="5">
    <location>
        <position position="1"/>
    </location>
</feature>
<keyword evidence="4" id="KW-0812">Transmembrane</keyword>
<name>A0A381N0N8_9ZZZZ</name>
<comment type="similarity">
    <text evidence="1">Belongs to the glycosyltransferase 2 family.</text>
</comment>
<dbReference type="PANTHER" id="PTHR43179:SF12">
    <property type="entry name" value="GALACTOFURANOSYLTRANSFERASE GLFT2"/>
    <property type="match status" value="1"/>
</dbReference>
<reference evidence="5" key="1">
    <citation type="submission" date="2018-05" db="EMBL/GenBank/DDBJ databases">
        <authorList>
            <person name="Lanie J.A."/>
            <person name="Ng W.-L."/>
            <person name="Kazmierczak K.M."/>
            <person name="Andrzejewski T.M."/>
            <person name="Davidsen T.M."/>
            <person name="Wayne K.J."/>
            <person name="Tettelin H."/>
            <person name="Glass J.I."/>
            <person name="Rusch D."/>
            <person name="Podicherti R."/>
            <person name="Tsui H.-C.T."/>
            <person name="Winkler M.E."/>
        </authorList>
    </citation>
    <scope>NUCLEOTIDE SEQUENCE</scope>
</reference>
<dbReference type="GO" id="GO:0016757">
    <property type="term" value="F:glycosyltransferase activity"/>
    <property type="evidence" value="ECO:0007669"/>
    <property type="project" value="UniProtKB-KW"/>
</dbReference>
<dbReference type="EMBL" id="UINC01000024">
    <property type="protein sequence ID" value="SUZ47594.1"/>
    <property type="molecule type" value="Genomic_DNA"/>
</dbReference>
<keyword evidence="2" id="KW-0328">Glycosyltransferase</keyword>
<dbReference type="InterPro" id="IPR029044">
    <property type="entry name" value="Nucleotide-diphossugar_trans"/>
</dbReference>
<organism evidence="5">
    <name type="scientific">marine metagenome</name>
    <dbReference type="NCBI Taxonomy" id="408172"/>
    <lineage>
        <taxon>unclassified sequences</taxon>
        <taxon>metagenomes</taxon>
        <taxon>ecological metagenomes</taxon>
    </lineage>
</organism>
<gene>
    <name evidence="5" type="ORF">METZ01_LOCUS448</name>
</gene>
<evidence type="ECO:0000256" key="4">
    <source>
        <dbReference type="SAM" id="Phobius"/>
    </source>
</evidence>
<dbReference type="SUPFAM" id="SSF53448">
    <property type="entry name" value="Nucleotide-diphospho-sugar transferases"/>
    <property type="match status" value="1"/>
</dbReference>
<accession>A0A381N0N8</accession>